<reference evidence="2 3" key="1">
    <citation type="journal article" date="2020" name="ISME J.">
        <title>Uncovering the hidden diversity of litter-decomposition mechanisms in mushroom-forming fungi.</title>
        <authorList>
            <person name="Floudas D."/>
            <person name="Bentzer J."/>
            <person name="Ahren D."/>
            <person name="Johansson T."/>
            <person name="Persson P."/>
            <person name="Tunlid A."/>
        </authorList>
    </citation>
    <scope>NUCLEOTIDE SEQUENCE [LARGE SCALE GENOMIC DNA]</scope>
    <source>
        <strain evidence="2 3">CBS 406.79</strain>
    </source>
</reference>
<keyword evidence="3" id="KW-1185">Reference proteome</keyword>
<proteinExistence type="predicted"/>
<sequence>MPRQSASSKGKGKEVEDPTQLTEADTAQSAGQASRKLSHLYRLAFRYPQAVTIQQVVVDEEVKDVEPTLLARWRHMRALPLWEQQCPPEFADEWGTRWNALHSALKNMSTLSTVTAVNKFKWKGNGLEDVALLAKTGKWDSCLNDDIESALEDDGKSIRAMYCTPYVCAQVVQTGPDGKQVTKGFVSPMHWDGYLSYLVPRILGCAFEYIDPDLIDWWHAMLAAILDARAKQRTRLDKRRDKHLKAVMAKLGAELWQFRLPNHLTVKKAQSALLSLKEVKVCLEWLTTSAEDAKIRAEPIDVEADDAAAKIQSRWARLSENAQKQDWVQMMLGFVMGLLGRRMDKEFPIDFGEEGQVYEYGICLAKAIPAQDLNQRFVQPDAEEVRAFHLKVVDFADSWLGRALAPITVGCPSISSPPLESFADSSIWIQIT</sequence>
<dbReference type="Proteomes" id="UP000518752">
    <property type="component" value="Unassembled WGS sequence"/>
</dbReference>
<comment type="caution">
    <text evidence="2">The sequence shown here is derived from an EMBL/GenBank/DDBJ whole genome shotgun (WGS) entry which is preliminary data.</text>
</comment>
<evidence type="ECO:0000313" key="2">
    <source>
        <dbReference type="EMBL" id="KAF5368204.1"/>
    </source>
</evidence>
<feature type="region of interest" description="Disordered" evidence="1">
    <location>
        <begin position="1"/>
        <end position="30"/>
    </location>
</feature>
<accession>A0A8H5GNR1</accession>
<evidence type="ECO:0000313" key="3">
    <source>
        <dbReference type="Proteomes" id="UP000518752"/>
    </source>
</evidence>
<gene>
    <name evidence="2" type="ORF">D9757_011311</name>
</gene>
<name>A0A8H5GNR1_9AGAR</name>
<dbReference type="OrthoDB" id="3270319at2759"/>
<feature type="compositionally biased region" description="Polar residues" evidence="1">
    <location>
        <begin position="19"/>
        <end position="30"/>
    </location>
</feature>
<protein>
    <submittedName>
        <fullName evidence="2">Uncharacterized protein</fullName>
    </submittedName>
</protein>
<organism evidence="2 3">
    <name type="scientific">Collybiopsis confluens</name>
    <dbReference type="NCBI Taxonomy" id="2823264"/>
    <lineage>
        <taxon>Eukaryota</taxon>
        <taxon>Fungi</taxon>
        <taxon>Dikarya</taxon>
        <taxon>Basidiomycota</taxon>
        <taxon>Agaricomycotina</taxon>
        <taxon>Agaricomycetes</taxon>
        <taxon>Agaricomycetidae</taxon>
        <taxon>Agaricales</taxon>
        <taxon>Marasmiineae</taxon>
        <taxon>Omphalotaceae</taxon>
        <taxon>Collybiopsis</taxon>
    </lineage>
</organism>
<dbReference type="AlphaFoldDB" id="A0A8H5GNR1"/>
<evidence type="ECO:0000256" key="1">
    <source>
        <dbReference type="SAM" id="MobiDB-lite"/>
    </source>
</evidence>
<dbReference type="EMBL" id="JAACJN010000136">
    <property type="protein sequence ID" value="KAF5368204.1"/>
    <property type="molecule type" value="Genomic_DNA"/>
</dbReference>